<evidence type="ECO:0000313" key="11">
    <source>
        <dbReference type="RefSeq" id="XP_027099210.2"/>
    </source>
</evidence>
<dbReference type="Pfam" id="PF13637">
    <property type="entry name" value="Ank_4"/>
    <property type="match status" value="1"/>
</dbReference>
<dbReference type="AlphaFoldDB" id="A0A6P6V9E0"/>
<keyword evidence="4 8" id="KW-1133">Transmembrane helix</keyword>
<keyword evidence="6 8" id="KW-0472">Membrane</keyword>
<feature type="transmembrane region" description="Helical" evidence="8">
    <location>
        <begin position="546"/>
        <end position="564"/>
    </location>
</feature>
<dbReference type="PANTHER" id="PTHR24186:SF50">
    <property type="entry name" value="ANKYRIN REPEAT-CONTAINING PROTEIN ITN1-LIKE ISOFORM X1"/>
    <property type="match status" value="1"/>
</dbReference>
<dbReference type="PROSITE" id="PS50297">
    <property type="entry name" value="ANK_REP_REGION"/>
    <property type="match status" value="2"/>
</dbReference>
<reference evidence="10" key="1">
    <citation type="journal article" date="2025" name="Foods">
        <title>Unveiling the Microbial Signatures of Arabica Coffee Cherries: Insights into Ripeness Specific Diversity, Functional Traits, and Implications for Quality and Safety.</title>
        <authorList>
            <consortium name="RefSeq"/>
            <person name="Tenea G.N."/>
            <person name="Cifuentes V."/>
            <person name="Reyes P."/>
            <person name="Cevallos-Vallejos M."/>
        </authorList>
    </citation>
    <scope>NUCLEOTIDE SEQUENCE [LARGE SCALE GENOMIC DNA]</scope>
</reference>
<evidence type="ECO:0000256" key="6">
    <source>
        <dbReference type="ARBA" id="ARBA00023136"/>
    </source>
</evidence>
<feature type="transmembrane region" description="Helical" evidence="8">
    <location>
        <begin position="433"/>
        <end position="454"/>
    </location>
</feature>
<feature type="transmembrane region" description="Helical" evidence="8">
    <location>
        <begin position="519"/>
        <end position="540"/>
    </location>
</feature>
<evidence type="ECO:0000256" key="2">
    <source>
        <dbReference type="ARBA" id="ARBA00022692"/>
    </source>
</evidence>
<protein>
    <submittedName>
        <fullName evidence="11">Protein ACCELERATED CELL DEATH 6-like</fullName>
    </submittedName>
</protein>
<dbReference type="Pfam" id="PF12796">
    <property type="entry name" value="Ank_2"/>
    <property type="match status" value="3"/>
</dbReference>
<feature type="domain" description="PGG" evidence="9">
    <location>
        <begin position="428"/>
        <end position="538"/>
    </location>
</feature>
<name>A0A6P6V9E0_COFAR</name>
<dbReference type="InterPro" id="IPR026961">
    <property type="entry name" value="PGG_dom"/>
</dbReference>
<evidence type="ECO:0000256" key="7">
    <source>
        <dbReference type="PROSITE-ProRule" id="PRU00023"/>
    </source>
</evidence>
<keyword evidence="5 7" id="KW-0040">ANK repeat</keyword>
<dbReference type="PROSITE" id="PS50088">
    <property type="entry name" value="ANK_REPEAT"/>
    <property type="match status" value="3"/>
</dbReference>
<comment type="subcellular location">
    <subcellularLocation>
        <location evidence="1">Membrane</location>
        <topology evidence="1">Multi-pass membrane protein</topology>
    </subcellularLocation>
</comment>
<dbReference type="Proteomes" id="UP001652660">
    <property type="component" value="Chromosome 11e"/>
</dbReference>
<proteinExistence type="predicted"/>
<dbReference type="GeneID" id="113718507"/>
<organism evidence="10 11">
    <name type="scientific">Coffea arabica</name>
    <name type="common">Arabian coffee</name>
    <dbReference type="NCBI Taxonomy" id="13443"/>
    <lineage>
        <taxon>Eukaryota</taxon>
        <taxon>Viridiplantae</taxon>
        <taxon>Streptophyta</taxon>
        <taxon>Embryophyta</taxon>
        <taxon>Tracheophyta</taxon>
        <taxon>Spermatophyta</taxon>
        <taxon>Magnoliopsida</taxon>
        <taxon>eudicotyledons</taxon>
        <taxon>Gunneridae</taxon>
        <taxon>Pentapetalae</taxon>
        <taxon>asterids</taxon>
        <taxon>lamiids</taxon>
        <taxon>Gentianales</taxon>
        <taxon>Rubiaceae</taxon>
        <taxon>Ixoroideae</taxon>
        <taxon>Gardenieae complex</taxon>
        <taxon>Bertiereae - Coffeeae clade</taxon>
        <taxon>Coffeeae</taxon>
        <taxon>Coffea</taxon>
    </lineage>
</organism>
<evidence type="ECO:0000259" key="9">
    <source>
        <dbReference type="Pfam" id="PF13962"/>
    </source>
</evidence>
<dbReference type="GO" id="GO:0005886">
    <property type="term" value="C:plasma membrane"/>
    <property type="evidence" value="ECO:0007669"/>
    <property type="project" value="TreeGrafter"/>
</dbReference>
<accession>A0A6P6V9E0</accession>
<keyword evidence="3" id="KW-0677">Repeat</keyword>
<evidence type="ECO:0000256" key="1">
    <source>
        <dbReference type="ARBA" id="ARBA00004141"/>
    </source>
</evidence>
<evidence type="ECO:0000313" key="10">
    <source>
        <dbReference type="Proteomes" id="UP001652660"/>
    </source>
</evidence>
<dbReference type="Gene3D" id="1.25.40.20">
    <property type="entry name" value="Ankyrin repeat-containing domain"/>
    <property type="match status" value="3"/>
</dbReference>
<dbReference type="RefSeq" id="XP_027099210.2">
    <property type="nucleotide sequence ID" value="XM_027243409.2"/>
</dbReference>
<feature type="repeat" description="ANK" evidence="7">
    <location>
        <begin position="271"/>
        <end position="294"/>
    </location>
</feature>
<dbReference type="PANTHER" id="PTHR24186">
    <property type="entry name" value="PROTEIN PHOSPHATASE 1 REGULATORY SUBUNIT"/>
    <property type="match status" value="1"/>
</dbReference>
<feature type="repeat" description="ANK" evidence="7">
    <location>
        <begin position="128"/>
        <end position="160"/>
    </location>
</feature>
<sequence length="606" mass="67906">MDPELRKLAQKGMNPELYAAAQLGDWAVIRRFSGKFLAQRTPIGNTVLHVLAQSCDSADVVQSILARNCCLLTAKNARGETALHLAARKGHSGIVRALIDYSKQNKGCWFCACFVDRCKRMLRLTNVDGNTVLHEAVKNNFYEVAKLLVQEDPEFRYRPNHAMETPLYLAVEKGYRDIADLILTTCKSPAYLGPGHKTALHAAAIWNLPELVELILEKLPNLIEKVDKFGWTALHYAAKRNHPAKLNHEDVVRQLLSAERSTAYVAARNDDSKTALHIAVIHGHVAVVQELLSHCPDCWEKYTNRRQNILHLAVKYEQREVLEFVLKNSWASELINQRDNTGNTPLHLYVATKNLDGSSLVKHPSVDVNSFDNSNSTPLDRILRADELSQRQILIKDELEQAGGTQGYRNVATVKETLRVSNPNEVKRVEKLAANYSIVATLIATVTFAAGLTVPGGYYSDGPHRGMAVLSKKAAFITFVISDSLAMIASIGAVLGLIRLFQTKNYRLKLTIVRATRRRIFAAVILMMIAFLTGLCAVLPNLAVMIVPYVLAAWLGALICFTFLRKYEGRECIYTTRFNHSEAEYGIFQPLGLYMRWYQDLTEAED</sequence>
<keyword evidence="2 8" id="KW-0812">Transmembrane</keyword>
<evidence type="ECO:0000256" key="8">
    <source>
        <dbReference type="SAM" id="Phobius"/>
    </source>
</evidence>
<dbReference type="SUPFAM" id="SSF48403">
    <property type="entry name" value="Ankyrin repeat"/>
    <property type="match status" value="1"/>
</dbReference>
<feature type="transmembrane region" description="Helical" evidence="8">
    <location>
        <begin position="474"/>
        <end position="498"/>
    </location>
</feature>
<dbReference type="OrthoDB" id="1847170at2759"/>
<gene>
    <name evidence="11" type="primary">LOC113718507</name>
</gene>
<keyword evidence="10" id="KW-1185">Reference proteome</keyword>
<evidence type="ECO:0000256" key="3">
    <source>
        <dbReference type="ARBA" id="ARBA00022737"/>
    </source>
</evidence>
<feature type="repeat" description="ANK" evidence="7">
    <location>
        <begin position="78"/>
        <end position="100"/>
    </location>
</feature>
<dbReference type="Pfam" id="PF13962">
    <property type="entry name" value="PGG"/>
    <property type="match status" value="1"/>
</dbReference>
<dbReference type="InterPro" id="IPR036770">
    <property type="entry name" value="Ankyrin_rpt-contain_sf"/>
</dbReference>
<dbReference type="SMART" id="SM00248">
    <property type="entry name" value="ANK"/>
    <property type="match status" value="9"/>
</dbReference>
<reference evidence="11" key="2">
    <citation type="submission" date="2025-08" db="UniProtKB">
        <authorList>
            <consortium name="RefSeq"/>
        </authorList>
    </citation>
    <scope>IDENTIFICATION</scope>
    <source>
        <tissue evidence="11">Leaves</tissue>
    </source>
</reference>
<dbReference type="InterPro" id="IPR002110">
    <property type="entry name" value="Ankyrin_rpt"/>
</dbReference>
<evidence type="ECO:0000256" key="5">
    <source>
        <dbReference type="ARBA" id="ARBA00023043"/>
    </source>
</evidence>
<evidence type="ECO:0000256" key="4">
    <source>
        <dbReference type="ARBA" id="ARBA00022989"/>
    </source>
</evidence>